<evidence type="ECO:0000313" key="6">
    <source>
        <dbReference type="Proteomes" id="UP000193642"/>
    </source>
</evidence>
<keyword evidence="6" id="KW-1185">Reference proteome</keyword>
<feature type="transmembrane region" description="Helical" evidence="2">
    <location>
        <begin position="416"/>
        <end position="436"/>
    </location>
</feature>
<dbReference type="GO" id="GO:0005506">
    <property type="term" value="F:iron ion binding"/>
    <property type="evidence" value="ECO:0007669"/>
    <property type="project" value="InterPro"/>
</dbReference>
<dbReference type="Gene3D" id="2.60.130.10">
    <property type="entry name" value="Aromatic compound dioxygenase"/>
    <property type="match status" value="1"/>
</dbReference>
<dbReference type="GO" id="GO:0016702">
    <property type="term" value="F:oxidoreductase activity, acting on single donors with incorporation of molecular oxygen, incorporation of two atoms of oxygen"/>
    <property type="evidence" value="ECO:0007669"/>
    <property type="project" value="InterPro"/>
</dbReference>
<dbReference type="Proteomes" id="UP000193642">
    <property type="component" value="Unassembled WGS sequence"/>
</dbReference>
<accession>A0A1Y2CND2</accession>
<evidence type="ECO:0000259" key="4">
    <source>
        <dbReference type="Pfam" id="PF00775"/>
    </source>
</evidence>
<evidence type="ECO:0000256" key="1">
    <source>
        <dbReference type="SAM" id="MobiDB-lite"/>
    </source>
</evidence>
<dbReference type="AlphaFoldDB" id="A0A1Y2CND2"/>
<comment type="caution">
    <text evidence="5">The sequence shown here is derived from an EMBL/GenBank/DDBJ whole genome shotgun (WGS) entry which is preliminary data.</text>
</comment>
<feature type="chain" id="PRO_5012417873" evidence="3">
    <location>
        <begin position="19"/>
        <end position="557"/>
    </location>
</feature>
<keyword evidence="2" id="KW-0812">Transmembrane</keyword>
<dbReference type="InterPro" id="IPR000627">
    <property type="entry name" value="Intradiol_dOase_C"/>
</dbReference>
<dbReference type="InterPro" id="IPR015889">
    <property type="entry name" value="Intradiol_dOase_core"/>
</dbReference>
<dbReference type="PANTHER" id="PTHR34315:SF1">
    <property type="entry name" value="INTRADIOL RING-CLEAVAGE DIOXYGENASES DOMAIN-CONTAINING PROTEIN-RELATED"/>
    <property type="match status" value="1"/>
</dbReference>
<feature type="region of interest" description="Disordered" evidence="1">
    <location>
        <begin position="372"/>
        <end position="402"/>
    </location>
</feature>
<name>A0A1Y2CND2_9FUNG</name>
<dbReference type="Pfam" id="PF00775">
    <property type="entry name" value="Dioxygenase_C"/>
    <property type="match status" value="1"/>
</dbReference>
<sequence>MTLFPVLALLSFTTIVLGHIQELSPNQVKLRVAMATAVSTCAAGNGIQSKRDGTVGAAILTPEVEEGPFWVAREMIRTDLVDGQPGIPMTLQVRVVSVSDCKPIANAFVDVWHVNAVGEYSGYVTQSTTNPNESADDAEAAAAGVPIPPFTSDELNALENGGAHAQLSDNLNFCRGAYQTDGNGLVTFKSIVPVYYSARTTHIHVKVYLSGTVNSDGSYSGSNGVHTGQLFFEESDKSQLYTVPPYNSVPYTYVPNESDGDFQVETMLSSDAVLKVSKTGNSLTDGIVASAIVVVDPGFRISELPQVPSLIPRPLSGPVNVPAPQQQSAVVVPPPQPPTTTSIQDNVVAASETLPVVPAATTKSFDHVNAAATDSPSINSTATAPLNGTEKTGPSQNGVPLASATANKTDGLSGGALGAAIAFPIILVIAGAVYAAKRKGVFGTTKNQAPDADEPDSLPTDDLPVALMPSTTAIEASTGSVIVVLDPSPEVVEEAENEVSATSNENLESKPEVVAVEAVATEALSEEESVVIHVQEDDSVAVADSSIDPVVKEEREE</sequence>
<keyword evidence="3" id="KW-0732">Signal</keyword>
<evidence type="ECO:0000256" key="2">
    <source>
        <dbReference type="SAM" id="Phobius"/>
    </source>
</evidence>
<organism evidence="5 6">
    <name type="scientific">Rhizoclosmatium globosum</name>
    <dbReference type="NCBI Taxonomy" id="329046"/>
    <lineage>
        <taxon>Eukaryota</taxon>
        <taxon>Fungi</taxon>
        <taxon>Fungi incertae sedis</taxon>
        <taxon>Chytridiomycota</taxon>
        <taxon>Chytridiomycota incertae sedis</taxon>
        <taxon>Chytridiomycetes</taxon>
        <taxon>Chytridiales</taxon>
        <taxon>Chytriomycetaceae</taxon>
        <taxon>Rhizoclosmatium</taxon>
    </lineage>
</organism>
<reference evidence="5 6" key="1">
    <citation type="submission" date="2016-07" db="EMBL/GenBank/DDBJ databases">
        <title>Pervasive Adenine N6-methylation of Active Genes in Fungi.</title>
        <authorList>
            <consortium name="DOE Joint Genome Institute"/>
            <person name="Mondo S.J."/>
            <person name="Dannebaum R.O."/>
            <person name="Kuo R.C."/>
            <person name="Labutti K."/>
            <person name="Haridas S."/>
            <person name="Kuo A."/>
            <person name="Salamov A."/>
            <person name="Ahrendt S.R."/>
            <person name="Lipzen A."/>
            <person name="Sullivan W."/>
            <person name="Andreopoulos W.B."/>
            <person name="Clum A."/>
            <person name="Lindquist E."/>
            <person name="Daum C."/>
            <person name="Ramamoorthy G.K."/>
            <person name="Gryganskyi A."/>
            <person name="Culley D."/>
            <person name="Magnuson J.K."/>
            <person name="James T.Y."/>
            <person name="O'Malley M.A."/>
            <person name="Stajich J.E."/>
            <person name="Spatafora J.W."/>
            <person name="Visel A."/>
            <person name="Grigoriev I.V."/>
        </authorList>
    </citation>
    <scope>NUCLEOTIDE SEQUENCE [LARGE SCALE GENOMIC DNA]</scope>
    <source>
        <strain evidence="5 6">JEL800</strain>
    </source>
</reference>
<keyword evidence="2" id="KW-1133">Transmembrane helix</keyword>
<keyword evidence="2" id="KW-0472">Membrane</keyword>
<dbReference type="STRING" id="329046.A0A1Y2CND2"/>
<evidence type="ECO:0000313" key="5">
    <source>
        <dbReference type="EMBL" id="ORY48477.1"/>
    </source>
</evidence>
<feature type="signal peptide" evidence="3">
    <location>
        <begin position="1"/>
        <end position="18"/>
    </location>
</feature>
<dbReference type="SUPFAM" id="SSF49482">
    <property type="entry name" value="Aromatic compound dioxygenase"/>
    <property type="match status" value="1"/>
</dbReference>
<protein>
    <submittedName>
        <fullName evidence="5">Aromatic compound dioxygenase</fullName>
    </submittedName>
</protein>
<dbReference type="PANTHER" id="PTHR34315">
    <property type="match status" value="1"/>
</dbReference>
<dbReference type="OrthoDB" id="2156186at2759"/>
<proteinExistence type="predicted"/>
<gene>
    <name evidence="5" type="ORF">BCR33DRAFT_847882</name>
</gene>
<keyword evidence="5" id="KW-0223">Dioxygenase</keyword>
<evidence type="ECO:0000256" key="3">
    <source>
        <dbReference type="SAM" id="SignalP"/>
    </source>
</evidence>
<dbReference type="EMBL" id="MCGO01000011">
    <property type="protein sequence ID" value="ORY48477.1"/>
    <property type="molecule type" value="Genomic_DNA"/>
</dbReference>
<feature type="domain" description="Intradiol ring-cleavage dioxygenases" evidence="4">
    <location>
        <begin position="74"/>
        <end position="132"/>
    </location>
</feature>
<keyword evidence="5" id="KW-0560">Oxidoreductase</keyword>